<dbReference type="InterPro" id="IPR006204">
    <property type="entry name" value="GHMP_kinase_N_dom"/>
</dbReference>
<dbReference type="InterPro" id="IPR019539">
    <property type="entry name" value="GalKase_N"/>
</dbReference>
<feature type="domain" description="GHMP kinase N-terminal" evidence="6">
    <location>
        <begin position="75"/>
        <end position="164"/>
    </location>
</feature>
<dbReference type="PIRSF" id="PIRSF000530">
    <property type="entry name" value="Galactokinase"/>
    <property type="match status" value="1"/>
</dbReference>
<dbReference type="Gene3D" id="3.30.70.890">
    <property type="entry name" value="GHMP kinase, C-terminal domain"/>
    <property type="match status" value="1"/>
</dbReference>
<evidence type="ECO:0000256" key="1">
    <source>
        <dbReference type="ARBA" id="ARBA00006566"/>
    </source>
</evidence>
<dbReference type="Pfam" id="PF10509">
    <property type="entry name" value="GalKase_gal_bdg"/>
    <property type="match status" value="1"/>
</dbReference>
<dbReference type="EMBL" id="JAYFUM010000004">
    <property type="protein sequence ID" value="MEA5138187.1"/>
    <property type="molecule type" value="Genomic_DNA"/>
</dbReference>
<dbReference type="PANTHER" id="PTHR10457">
    <property type="entry name" value="MEVALONATE KINASE/GALACTOKINASE"/>
    <property type="match status" value="1"/>
</dbReference>
<evidence type="ECO:0000256" key="3">
    <source>
        <dbReference type="ARBA" id="ARBA00022777"/>
    </source>
</evidence>
<comment type="similarity">
    <text evidence="1">Belongs to the GHMP kinase family. GalK subfamily.</text>
</comment>
<evidence type="ECO:0000259" key="8">
    <source>
        <dbReference type="Pfam" id="PF10509"/>
    </source>
</evidence>
<dbReference type="InterPro" id="IPR000705">
    <property type="entry name" value="Galactokinase"/>
</dbReference>
<keyword evidence="4" id="KW-0067">ATP-binding</keyword>
<dbReference type="Gene3D" id="3.30.230.10">
    <property type="match status" value="1"/>
</dbReference>
<gene>
    <name evidence="9" type="ORF">VB248_03545</name>
</gene>
<proteinExistence type="inferred from homology"/>
<organism evidence="9 10">
    <name type="scientific">Arcicella rigui</name>
    <dbReference type="NCBI Taxonomy" id="797020"/>
    <lineage>
        <taxon>Bacteria</taxon>
        <taxon>Pseudomonadati</taxon>
        <taxon>Bacteroidota</taxon>
        <taxon>Cytophagia</taxon>
        <taxon>Cytophagales</taxon>
        <taxon>Flectobacillaceae</taxon>
        <taxon>Arcicella</taxon>
    </lineage>
</organism>
<dbReference type="PRINTS" id="PR00473">
    <property type="entry name" value="GALCTOKINASE"/>
</dbReference>
<sequence length="358" mass="39585">MSNTIKVSTPGRICLFGEHQDYLGLPVIAAAISRRVNITGLNRNDGKAVIHLPDIQSQESFEIYPELEYLHKRDYFRSALNILQREGYTFKKGLECTVEGNIPINSGTSSSSALLANWIHFLSRMADEPKPLSEKEIAEIAYRAEVVEFKEAGGMMDHYSTAVGNVIYLESTPKILVETLKPNFGSFVLGDSLEPKDTVGILKRVKYGVLEAVEKIKKAYPDFSLFSVQESDIKEFEALISKDELDLIKANIDNRDILIEALALLKAENLNHQRFGELLAQHQLNLQALLKISTPKIDRMLAAAKEAGAYGGKINGSGGGGCMFVYAPENTEEVAKSIEREGGKAYIIQIDKGTSLEN</sequence>
<dbReference type="PANTHER" id="PTHR10457:SF7">
    <property type="entry name" value="GALACTOKINASE-RELATED"/>
    <property type="match status" value="1"/>
</dbReference>
<dbReference type="InterPro" id="IPR014721">
    <property type="entry name" value="Ribsml_uS5_D2-typ_fold_subgr"/>
</dbReference>
<evidence type="ECO:0000259" key="6">
    <source>
        <dbReference type="Pfam" id="PF00288"/>
    </source>
</evidence>
<keyword evidence="10" id="KW-1185">Reference proteome</keyword>
<keyword evidence="3" id="KW-0418">Kinase</keyword>
<keyword evidence="3" id="KW-0808">Transferase</keyword>
<dbReference type="InterPro" id="IPR006206">
    <property type="entry name" value="Mevalonate/galactokinase"/>
</dbReference>
<dbReference type="InterPro" id="IPR013750">
    <property type="entry name" value="GHMP_kinase_C_dom"/>
</dbReference>
<dbReference type="Pfam" id="PF08544">
    <property type="entry name" value="GHMP_kinases_C"/>
    <property type="match status" value="1"/>
</dbReference>
<keyword evidence="2" id="KW-0547">Nucleotide-binding</keyword>
<keyword evidence="5" id="KW-0119">Carbohydrate metabolism</keyword>
<evidence type="ECO:0000256" key="5">
    <source>
        <dbReference type="ARBA" id="ARBA00023144"/>
    </source>
</evidence>
<evidence type="ECO:0000259" key="7">
    <source>
        <dbReference type="Pfam" id="PF08544"/>
    </source>
</evidence>
<protein>
    <submittedName>
        <fullName evidence="9">Galactokinase family protein</fullName>
    </submittedName>
</protein>
<keyword evidence="5" id="KW-0299">Galactose metabolism</keyword>
<dbReference type="InterPro" id="IPR036554">
    <property type="entry name" value="GHMP_kinase_C_sf"/>
</dbReference>
<evidence type="ECO:0000313" key="9">
    <source>
        <dbReference type="EMBL" id="MEA5138187.1"/>
    </source>
</evidence>
<dbReference type="Proteomes" id="UP001302949">
    <property type="component" value="Unassembled WGS sequence"/>
</dbReference>
<dbReference type="SUPFAM" id="SSF55060">
    <property type="entry name" value="GHMP Kinase, C-terminal domain"/>
    <property type="match status" value="1"/>
</dbReference>
<dbReference type="RefSeq" id="WP_323295355.1">
    <property type="nucleotide sequence ID" value="NZ_JAYFUM010000004.1"/>
</dbReference>
<feature type="domain" description="Galactokinase N-terminal" evidence="8">
    <location>
        <begin position="7"/>
        <end position="37"/>
    </location>
</feature>
<evidence type="ECO:0000313" key="10">
    <source>
        <dbReference type="Proteomes" id="UP001302949"/>
    </source>
</evidence>
<comment type="caution">
    <text evidence="9">The sequence shown here is derived from an EMBL/GenBank/DDBJ whole genome shotgun (WGS) entry which is preliminary data.</text>
</comment>
<evidence type="ECO:0000256" key="2">
    <source>
        <dbReference type="ARBA" id="ARBA00022741"/>
    </source>
</evidence>
<dbReference type="InterPro" id="IPR020568">
    <property type="entry name" value="Ribosomal_Su5_D2-typ_SF"/>
</dbReference>
<dbReference type="Pfam" id="PF00288">
    <property type="entry name" value="GHMP_kinases_N"/>
    <property type="match status" value="1"/>
</dbReference>
<name>A0ABU5Q6J9_9BACT</name>
<dbReference type="SUPFAM" id="SSF54211">
    <property type="entry name" value="Ribosomal protein S5 domain 2-like"/>
    <property type="match status" value="1"/>
</dbReference>
<evidence type="ECO:0000256" key="4">
    <source>
        <dbReference type="ARBA" id="ARBA00022840"/>
    </source>
</evidence>
<accession>A0ABU5Q6J9</accession>
<dbReference type="PRINTS" id="PR00959">
    <property type="entry name" value="MEVGALKINASE"/>
</dbReference>
<feature type="domain" description="GHMP kinase C-terminal" evidence="7">
    <location>
        <begin position="269"/>
        <end position="338"/>
    </location>
</feature>
<reference evidence="9 10" key="1">
    <citation type="submission" date="2023-12" db="EMBL/GenBank/DDBJ databases">
        <title>Novel species of the genus Arcicella isolated from rivers.</title>
        <authorList>
            <person name="Lu H."/>
        </authorList>
    </citation>
    <scope>NUCLEOTIDE SEQUENCE [LARGE SCALE GENOMIC DNA]</scope>
    <source>
        <strain evidence="9 10">KCTC 23307</strain>
    </source>
</reference>